<sequence>MGTKETRHYVFEDNALLSHSWANDNAVQKALNVREEFEDGVREFVNWAKDQQTYMNGEKIRCPCRKYRNRVFKTTDEVMFDICMKGFMEGYCNWTAHGEAQVIEYYDDPPAPVSVENPVAPNVATHWGDVEQMNWDQRMVYDAAGPHYFSTHPNTEPVGACSSFPTDGTEAGPSSYSYDVSRLSDRFFDVVRAADQPLYNGCDESQLSAVARLVNIKAENNMSERCYDQVSQWASDLLPRDHTLPPDYYNTKKLIRDLGLPIEKIYACKNGCMLYWKDDIGLEYCKFCGDPRVQTYQRSEPPTQEVPHTLSLEEGSMCHPSDAEAWRHFDKLYPDFAVEPRNVRLALCTDGFAPHGQYGRTYSCWPVILTPYNFPPGMCMKPEYMFLTMVIPGPSNPKRCIDVYLEPLIKELLQLWHIDVLTHDHATNQAFMMRAALMWTINDLPAYGMASGWSTAGIMGCHVCMEDTQAFRLQHGRKACYFDCHRQFLPHDHPYRRNKRSFTKNRQERKIARPRLTGDEIHRRVEQYGTAVEEPLTYPPGYGNVHKWTKKSIFWDLPYWNTHLIRYNLDVMHIEKNVFDNIFNTVMDIKGKTKDNLNARKDLKNICNRPELEVDERRPNAMPKAAYTLTKEQKKKICEWVRSLRFPDGYASNIARCVDIANLRLHGMKSHDCHVFMQKLIPVAFRELLPEFVWSALTEVSLLFQVLCSTTLDVKKVQELEENVAIIMCNLEKIFPPAFFDSMEHLIVHLPYEARVGGPVQYRWMYPFERFLRDLKKKVKNKAHVETSICEAYIVQEIGWFTSHYFESHVTCKRHRPSRNDELTQNNDRVARDIFNHPAVQVVFRRRDTHLVRNVMSFLNELYETYSPDDLIIDQIVATDFKAWFKRRVEPELQNIEDDLLKSLYWGPNQLVTTWSCYFVNGYNFHTEEHNIGKSTMNCGVCVKSSSYTDTDIDFYGMLEEIIQLDYPIIDGLQVVLFKCKWVDPTRGMKVHHRYHLVDVNFKRVYQKDEPFILAQQAVQVYYTDYPSMRRDRADWMAVCKTKARRVVDASRWIDVAYQLEEVEPPPKVNTDNQTYDLHDPNGLILFFDISEAIQHGAGTSRPHDEDEEDEDEYEEDEDEEDEDDLE</sequence>
<name>A0AAW2TI87_SESRA</name>
<feature type="region of interest" description="Disordered" evidence="1">
    <location>
        <begin position="1096"/>
        <end position="1127"/>
    </location>
</feature>
<evidence type="ECO:0000259" key="3">
    <source>
        <dbReference type="Pfam" id="PF13960"/>
    </source>
</evidence>
<evidence type="ECO:0000259" key="4">
    <source>
        <dbReference type="Pfam" id="PF13963"/>
    </source>
</evidence>
<comment type="caution">
    <text evidence="5">The sequence shown here is derived from an EMBL/GenBank/DDBJ whole genome shotgun (WGS) entry which is preliminary data.</text>
</comment>
<dbReference type="PANTHER" id="PTHR48258">
    <property type="entry name" value="DUF4218 DOMAIN-CONTAINING PROTEIN-RELATED"/>
    <property type="match status" value="1"/>
</dbReference>
<dbReference type="InterPro" id="IPR025312">
    <property type="entry name" value="DUF4216"/>
</dbReference>
<dbReference type="EMBL" id="JACGWJ010000008">
    <property type="protein sequence ID" value="KAL0404421.1"/>
    <property type="molecule type" value="Genomic_DNA"/>
</dbReference>
<feature type="domain" description="DUF4218" evidence="3">
    <location>
        <begin position="707"/>
        <end position="820"/>
    </location>
</feature>
<evidence type="ECO:0000256" key="1">
    <source>
        <dbReference type="SAM" id="MobiDB-lite"/>
    </source>
</evidence>
<feature type="domain" description="DUF4216" evidence="2">
    <location>
        <begin position="963"/>
        <end position="1039"/>
    </location>
</feature>
<dbReference type="InterPro" id="IPR004242">
    <property type="entry name" value="Transposase_21"/>
</dbReference>
<evidence type="ECO:0000259" key="2">
    <source>
        <dbReference type="Pfam" id="PF13952"/>
    </source>
</evidence>
<dbReference type="InterPro" id="IPR025452">
    <property type="entry name" value="DUF4218"/>
</dbReference>
<protein>
    <recommendedName>
        <fullName evidence="6">Transposon protein, putative, CACTA, En/Spm sub-class</fullName>
    </recommendedName>
</protein>
<accession>A0AAW2TI87</accession>
<dbReference type="InterPro" id="IPR029480">
    <property type="entry name" value="Transpos_assoc"/>
</dbReference>
<dbReference type="Pfam" id="PF13963">
    <property type="entry name" value="Transpos_assoc"/>
    <property type="match status" value="1"/>
</dbReference>
<proteinExistence type="predicted"/>
<dbReference type="Pfam" id="PF02992">
    <property type="entry name" value="Transposase_21"/>
    <property type="match status" value="1"/>
</dbReference>
<dbReference type="PANTHER" id="PTHR48258:SF4">
    <property type="entry name" value="DUF4216 DOMAIN-CONTAINING PROTEIN"/>
    <property type="match status" value="1"/>
</dbReference>
<evidence type="ECO:0008006" key="6">
    <source>
        <dbReference type="Google" id="ProtNLM"/>
    </source>
</evidence>
<reference evidence="5" key="2">
    <citation type="journal article" date="2024" name="Plant">
        <title>Genomic evolution and insights into agronomic trait innovations of Sesamum species.</title>
        <authorList>
            <person name="Miao H."/>
            <person name="Wang L."/>
            <person name="Qu L."/>
            <person name="Liu H."/>
            <person name="Sun Y."/>
            <person name="Le M."/>
            <person name="Wang Q."/>
            <person name="Wei S."/>
            <person name="Zheng Y."/>
            <person name="Lin W."/>
            <person name="Duan Y."/>
            <person name="Cao H."/>
            <person name="Xiong S."/>
            <person name="Wang X."/>
            <person name="Wei L."/>
            <person name="Li C."/>
            <person name="Ma Q."/>
            <person name="Ju M."/>
            <person name="Zhao R."/>
            <person name="Li G."/>
            <person name="Mu C."/>
            <person name="Tian Q."/>
            <person name="Mei H."/>
            <person name="Zhang T."/>
            <person name="Gao T."/>
            <person name="Zhang H."/>
        </authorList>
    </citation>
    <scope>NUCLEOTIDE SEQUENCE</scope>
    <source>
        <strain evidence="5">G02</strain>
    </source>
</reference>
<dbReference type="AlphaFoldDB" id="A0AAW2TI87"/>
<organism evidence="5">
    <name type="scientific">Sesamum radiatum</name>
    <name type="common">Black benniseed</name>
    <dbReference type="NCBI Taxonomy" id="300843"/>
    <lineage>
        <taxon>Eukaryota</taxon>
        <taxon>Viridiplantae</taxon>
        <taxon>Streptophyta</taxon>
        <taxon>Embryophyta</taxon>
        <taxon>Tracheophyta</taxon>
        <taxon>Spermatophyta</taxon>
        <taxon>Magnoliopsida</taxon>
        <taxon>eudicotyledons</taxon>
        <taxon>Gunneridae</taxon>
        <taxon>Pentapetalae</taxon>
        <taxon>asterids</taxon>
        <taxon>lamiids</taxon>
        <taxon>Lamiales</taxon>
        <taxon>Pedaliaceae</taxon>
        <taxon>Sesamum</taxon>
    </lineage>
</organism>
<reference evidence="5" key="1">
    <citation type="submission" date="2020-06" db="EMBL/GenBank/DDBJ databases">
        <authorList>
            <person name="Li T."/>
            <person name="Hu X."/>
            <person name="Zhang T."/>
            <person name="Song X."/>
            <person name="Zhang H."/>
            <person name="Dai N."/>
            <person name="Sheng W."/>
            <person name="Hou X."/>
            <person name="Wei L."/>
        </authorList>
    </citation>
    <scope>NUCLEOTIDE SEQUENCE</scope>
    <source>
        <strain evidence="5">G02</strain>
        <tissue evidence="5">Leaf</tissue>
    </source>
</reference>
<dbReference type="Pfam" id="PF13960">
    <property type="entry name" value="DUF4218"/>
    <property type="match status" value="1"/>
</dbReference>
<gene>
    <name evidence="5" type="ORF">Sradi_2082900</name>
</gene>
<evidence type="ECO:0000313" key="5">
    <source>
        <dbReference type="EMBL" id="KAL0404421.1"/>
    </source>
</evidence>
<dbReference type="Pfam" id="PF13952">
    <property type="entry name" value="DUF4216"/>
    <property type="match status" value="1"/>
</dbReference>
<feature type="domain" description="Transposase-associated" evidence="4">
    <location>
        <begin position="30"/>
        <end position="99"/>
    </location>
</feature>
<feature type="compositionally biased region" description="Acidic residues" evidence="1">
    <location>
        <begin position="1106"/>
        <end position="1127"/>
    </location>
</feature>